<proteinExistence type="predicted"/>
<dbReference type="EMBL" id="MN740699">
    <property type="protein sequence ID" value="QHU08899.1"/>
    <property type="molecule type" value="Genomic_DNA"/>
</dbReference>
<accession>A0A6C0JTL3</accession>
<protein>
    <recommendedName>
        <fullName evidence="2">GP-PDE domain-containing protein</fullName>
    </recommendedName>
</protein>
<reference evidence="1" key="1">
    <citation type="journal article" date="2020" name="Nature">
        <title>Giant virus diversity and host interactions through global metagenomics.</title>
        <authorList>
            <person name="Schulz F."/>
            <person name="Roux S."/>
            <person name="Paez-Espino D."/>
            <person name="Jungbluth S."/>
            <person name="Walsh D.A."/>
            <person name="Denef V.J."/>
            <person name="McMahon K.D."/>
            <person name="Konstantinidis K.T."/>
            <person name="Eloe-Fadrosh E.A."/>
            <person name="Kyrpides N.C."/>
            <person name="Woyke T."/>
        </authorList>
    </citation>
    <scope>NUCLEOTIDE SEQUENCE</scope>
    <source>
        <strain evidence="1">GVMAG-S-1064190-84</strain>
    </source>
</reference>
<organism evidence="1">
    <name type="scientific">viral metagenome</name>
    <dbReference type="NCBI Taxonomy" id="1070528"/>
    <lineage>
        <taxon>unclassified sequences</taxon>
        <taxon>metagenomes</taxon>
        <taxon>organismal metagenomes</taxon>
    </lineage>
</organism>
<name>A0A6C0JTL3_9ZZZZ</name>
<evidence type="ECO:0008006" key="2">
    <source>
        <dbReference type="Google" id="ProtNLM"/>
    </source>
</evidence>
<dbReference type="AlphaFoldDB" id="A0A6C0JTL3"/>
<evidence type="ECO:0000313" key="1">
    <source>
        <dbReference type="EMBL" id="QHU08899.1"/>
    </source>
</evidence>
<sequence>MLIIAHRGNLSGSNPISENQPEYIDDALRNGFDAEIDLRIVNDELFLGHDSPDHKIDFDWLLNRRNFLWIHCKNAEALVFLNNNTSANLNYFWHNTDDYTLTSLGYIWAFPELPNIGKYCISVMPKIIDTPKLYKSYSFGVCTDYAIATRELLLANKECF</sequence>